<evidence type="ECO:0000313" key="1">
    <source>
        <dbReference type="EMBL" id="KIK02677.1"/>
    </source>
</evidence>
<name>A0A0C9XYA1_9AGAR</name>
<organism evidence="1 2">
    <name type="scientific">Laccaria amethystina LaAM-08-1</name>
    <dbReference type="NCBI Taxonomy" id="1095629"/>
    <lineage>
        <taxon>Eukaryota</taxon>
        <taxon>Fungi</taxon>
        <taxon>Dikarya</taxon>
        <taxon>Basidiomycota</taxon>
        <taxon>Agaricomycotina</taxon>
        <taxon>Agaricomycetes</taxon>
        <taxon>Agaricomycetidae</taxon>
        <taxon>Agaricales</taxon>
        <taxon>Agaricineae</taxon>
        <taxon>Hydnangiaceae</taxon>
        <taxon>Laccaria</taxon>
    </lineage>
</organism>
<gene>
    <name evidence="1" type="ORF">K443DRAFT_677405</name>
</gene>
<reference evidence="2" key="2">
    <citation type="submission" date="2015-01" db="EMBL/GenBank/DDBJ databases">
        <title>Evolutionary Origins and Diversification of the Mycorrhizal Mutualists.</title>
        <authorList>
            <consortium name="DOE Joint Genome Institute"/>
            <consortium name="Mycorrhizal Genomics Consortium"/>
            <person name="Kohler A."/>
            <person name="Kuo A."/>
            <person name="Nagy L.G."/>
            <person name="Floudas D."/>
            <person name="Copeland A."/>
            <person name="Barry K.W."/>
            <person name="Cichocki N."/>
            <person name="Veneault-Fourrey C."/>
            <person name="LaButti K."/>
            <person name="Lindquist E.A."/>
            <person name="Lipzen A."/>
            <person name="Lundell T."/>
            <person name="Morin E."/>
            <person name="Murat C."/>
            <person name="Riley R."/>
            <person name="Ohm R."/>
            <person name="Sun H."/>
            <person name="Tunlid A."/>
            <person name="Henrissat B."/>
            <person name="Grigoriev I.V."/>
            <person name="Hibbett D.S."/>
            <person name="Martin F."/>
        </authorList>
    </citation>
    <scope>NUCLEOTIDE SEQUENCE [LARGE SCALE GENOMIC DNA]</scope>
    <source>
        <strain evidence="2">LaAM-08-1</strain>
    </source>
</reference>
<accession>A0A0C9XYA1</accession>
<sequence length="56" mass="6086">MARRYPLRSGLKQCPSTFAYGNRFAFDGEEEGSAAGYEGCSHRRARLKVEGALCGG</sequence>
<dbReference type="HOGENOM" id="CLU_3014533_0_0_1"/>
<keyword evidence="2" id="KW-1185">Reference proteome</keyword>
<evidence type="ECO:0000313" key="2">
    <source>
        <dbReference type="Proteomes" id="UP000054477"/>
    </source>
</evidence>
<reference evidence="1 2" key="1">
    <citation type="submission" date="2014-04" db="EMBL/GenBank/DDBJ databases">
        <authorList>
            <consortium name="DOE Joint Genome Institute"/>
            <person name="Kuo A."/>
            <person name="Kohler A."/>
            <person name="Nagy L.G."/>
            <person name="Floudas D."/>
            <person name="Copeland A."/>
            <person name="Barry K.W."/>
            <person name="Cichocki N."/>
            <person name="Veneault-Fourrey C."/>
            <person name="LaButti K."/>
            <person name="Lindquist E.A."/>
            <person name="Lipzen A."/>
            <person name="Lundell T."/>
            <person name="Morin E."/>
            <person name="Murat C."/>
            <person name="Sun H."/>
            <person name="Tunlid A."/>
            <person name="Henrissat B."/>
            <person name="Grigoriev I.V."/>
            <person name="Hibbett D.S."/>
            <person name="Martin F."/>
            <person name="Nordberg H.P."/>
            <person name="Cantor M.N."/>
            <person name="Hua S.X."/>
        </authorList>
    </citation>
    <scope>NUCLEOTIDE SEQUENCE [LARGE SCALE GENOMIC DNA]</scope>
    <source>
        <strain evidence="1 2">LaAM-08-1</strain>
    </source>
</reference>
<dbReference type="EMBL" id="KN838589">
    <property type="protein sequence ID" value="KIK02677.1"/>
    <property type="molecule type" value="Genomic_DNA"/>
</dbReference>
<dbReference type="Proteomes" id="UP000054477">
    <property type="component" value="Unassembled WGS sequence"/>
</dbReference>
<proteinExistence type="predicted"/>
<protein>
    <submittedName>
        <fullName evidence="1">Uncharacterized protein</fullName>
    </submittedName>
</protein>
<dbReference type="AlphaFoldDB" id="A0A0C9XYA1"/>